<keyword evidence="1" id="KW-0472">Membrane</keyword>
<name>A0AAV9MGF9_9SOLN</name>
<evidence type="ECO:0000313" key="2">
    <source>
        <dbReference type="EMBL" id="KAK4736498.1"/>
    </source>
</evidence>
<feature type="transmembrane region" description="Helical" evidence="1">
    <location>
        <begin position="41"/>
        <end position="64"/>
    </location>
</feature>
<feature type="transmembrane region" description="Helical" evidence="1">
    <location>
        <begin position="12"/>
        <end position="29"/>
    </location>
</feature>
<dbReference type="Proteomes" id="UP001311915">
    <property type="component" value="Unassembled WGS sequence"/>
</dbReference>
<dbReference type="AlphaFoldDB" id="A0AAV9MGF9"/>
<keyword evidence="1" id="KW-1133">Transmembrane helix</keyword>
<accession>A0AAV9MGF9</accession>
<comment type="caution">
    <text evidence="2">The sequence shown here is derived from an EMBL/GenBank/DDBJ whole genome shotgun (WGS) entry which is preliminary data.</text>
</comment>
<keyword evidence="3" id="KW-1185">Reference proteome</keyword>
<reference evidence="2 3" key="1">
    <citation type="submission" date="2023-10" db="EMBL/GenBank/DDBJ databases">
        <title>Genome-Wide Identification Analysis in wild type Solanum Pinnatisectum Reveals Some Genes Defensing Phytophthora Infestans.</title>
        <authorList>
            <person name="Sun C."/>
        </authorList>
    </citation>
    <scope>NUCLEOTIDE SEQUENCE [LARGE SCALE GENOMIC DNA]</scope>
    <source>
        <strain evidence="2">LQN</strain>
        <tissue evidence="2">Leaf</tissue>
    </source>
</reference>
<keyword evidence="1" id="KW-0812">Transmembrane</keyword>
<dbReference type="EMBL" id="JAWPEI010000001">
    <property type="protein sequence ID" value="KAK4736498.1"/>
    <property type="molecule type" value="Genomic_DNA"/>
</dbReference>
<dbReference type="SUPFAM" id="SSF51161">
    <property type="entry name" value="Trimeric LpxA-like enzymes"/>
    <property type="match status" value="1"/>
</dbReference>
<organism evidence="2 3">
    <name type="scientific">Solanum pinnatisectum</name>
    <name type="common">tansyleaf nightshade</name>
    <dbReference type="NCBI Taxonomy" id="50273"/>
    <lineage>
        <taxon>Eukaryota</taxon>
        <taxon>Viridiplantae</taxon>
        <taxon>Streptophyta</taxon>
        <taxon>Embryophyta</taxon>
        <taxon>Tracheophyta</taxon>
        <taxon>Spermatophyta</taxon>
        <taxon>Magnoliopsida</taxon>
        <taxon>eudicotyledons</taxon>
        <taxon>Gunneridae</taxon>
        <taxon>Pentapetalae</taxon>
        <taxon>asterids</taxon>
        <taxon>lamiids</taxon>
        <taxon>Solanales</taxon>
        <taxon>Solanaceae</taxon>
        <taxon>Solanoideae</taxon>
        <taxon>Solaneae</taxon>
        <taxon>Solanum</taxon>
    </lineage>
</organism>
<dbReference type="Gene3D" id="2.160.10.10">
    <property type="entry name" value="Hexapeptide repeat proteins"/>
    <property type="match status" value="1"/>
</dbReference>
<protein>
    <submittedName>
        <fullName evidence="2">Uncharacterized protein</fullName>
    </submittedName>
</protein>
<sequence length="208" mass="23405">MWLISVQPFLPYFLMGFMIFAPLKCLFYMSDTIQVRKHWLLTLFWVVTGLLGGILCAMTKWILVGIKKGGESQLNWSKGIFSDTIWQAIRTLVGDYFLEITSGSFLFRIWMKLMGSEVSWDEGTFIDSMGAVLNPEMVRVDKYGSIGREALLFGHIYEGEGGKVKYSKIKIGESSYVGSRVVAMPRVTIDNKATVGDLSLAMKGELVK</sequence>
<evidence type="ECO:0000256" key="1">
    <source>
        <dbReference type="SAM" id="Phobius"/>
    </source>
</evidence>
<dbReference type="InterPro" id="IPR011004">
    <property type="entry name" value="Trimer_LpxA-like_sf"/>
</dbReference>
<gene>
    <name evidence="2" type="ORF">R3W88_000195</name>
</gene>
<proteinExistence type="predicted"/>
<evidence type="ECO:0000313" key="3">
    <source>
        <dbReference type="Proteomes" id="UP001311915"/>
    </source>
</evidence>